<keyword evidence="2" id="KW-1185">Reference proteome</keyword>
<proteinExistence type="predicted"/>
<name>A0ACB9HQ83_9ASTR</name>
<reference evidence="1 2" key="2">
    <citation type="journal article" date="2022" name="Mol. Ecol. Resour.">
        <title>The genomes of chicory, endive, great burdock and yacon provide insights into Asteraceae paleo-polyploidization history and plant inulin production.</title>
        <authorList>
            <person name="Fan W."/>
            <person name="Wang S."/>
            <person name="Wang H."/>
            <person name="Wang A."/>
            <person name="Jiang F."/>
            <person name="Liu H."/>
            <person name="Zhao H."/>
            <person name="Xu D."/>
            <person name="Zhang Y."/>
        </authorList>
    </citation>
    <scope>NUCLEOTIDE SEQUENCE [LARGE SCALE GENOMIC DNA]</scope>
    <source>
        <strain evidence="2">cv. Yunnan</strain>
        <tissue evidence="1">Leaves</tissue>
    </source>
</reference>
<dbReference type="Proteomes" id="UP001056120">
    <property type="component" value="Linkage Group LG11"/>
</dbReference>
<sequence>MDELIGNLKVHEVIMENDDEISKVENEKNKFLGLKAKHSKSSSEEDDGQSNSDDGEEYAMVVTEFNNFFRRTGKFVRQPRNIRSSFNNNRRSTQNEKKDKYRDERICYRYGDPNHSIHDCPNPPKKDNKKQAFVGGA</sequence>
<evidence type="ECO:0000313" key="1">
    <source>
        <dbReference type="EMBL" id="KAI3797969.1"/>
    </source>
</evidence>
<evidence type="ECO:0000313" key="2">
    <source>
        <dbReference type="Proteomes" id="UP001056120"/>
    </source>
</evidence>
<reference evidence="2" key="1">
    <citation type="journal article" date="2022" name="Mol. Ecol. Resour.">
        <title>The genomes of chicory, endive, great burdock and yacon provide insights into Asteraceae palaeo-polyploidization history and plant inulin production.</title>
        <authorList>
            <person name="Fan W."/>
            <person name="Wang S."/>
            <person name="Wang H."/>
            <person name="Wang A."/>
            <person name="Jiang F."/>
            <person name="Liu H."/>
            <person name="Zhao H."/>
            <person name="Xu D."/>
            <person name="Zhang Y."/>
        </authorList>
    </citation>
    <scope>NUCLEOTIDE SEQUENCE [LARGE SCALE GENOMIC DNA]</scope>
    <source>
        <strain evidence="2">cv. Yunnan</strain>
    </source>
</reference>
<organism evidence="1 2">
    <name type="scientific">Smallanthus sonchifolius</name>
    <dbReference type="NCBI Taxonomy" id="185202"/>
    <lineage>
        <taxon>Eukaryota</taxon>
        <taxon>Viridiplantae</taxon>
        <taxon>Streptophyta</taxon>
        <taxon>Embryophyta</taxon>
        <taxon>Tracheophyta</taxon>
        <taxon>Spermatophyta</taxon>
        <taxon>Magnoliopsida</taxon>
        <taxon>eudicotyledons</taxon>
        <taxon>Gunneridae</taxon>
        <taxon>Pentapetalae</taxon>
        <taxon>asterids</taxon>
        <taxon>campanulids</taxon>
        <taxon>Asterales</taxon>
        <taxon>Asteraceae</taxon>
        <taxon>Asteroideae</taxon>
        <taxon>Heliantheae alliance</taxon>
        <taxon>Millerieae</taxon>
        <taxon>Smallanthus</taxon>
    </lineage>
</organism>
<accession>A0ACB9HQ83</accession>
<gene>
    <name evidence="1" type="ORF">L1987_33234</name>
</gene>
<comment type="caution">
    <text evidence="1">The sequence shown here is derived from an EMBL/GenBank/DDBJ whole genome shotgun (WGS) entry which is preliminary data.</text>
</comment>
<dbReference type="EMBL" id="CM042028">
    <property type="protein sequence ID" value="KAI3797969.1"/>
    <property type="molecule type" value="Genomic_DNA"/>
</dbReference>
<protein>
    <submittedName>
        <fullName evidence="1">Uncharacterized protein</fullName>
    </submittedName>
</protein>